<evidence type="ECO:0000313" key="1">
    <source>
        <dbReference type="EMBL" id="CDW31980.1"/>
    </source>
</evidence>
<proteinExistence type="predicted"/>
<organism evidence="1">
    <name type="scientific">Lepeophtheirus salmonis</name>
    <name type="common">Salmon louse</name>
    <name type="synonym">Caligus salmonis</name>
    <dbReference type="NCBI Taxonomy" id="72036"/>
    <lineage>
        <taxon>Eukaryota</taxon>
        <taxon>Metazoa</taxon>
        <taxon>Ecdysozoa</taxon>
        <taxon>Arthropoda</taxon>
        <taxon>Crustacea</taxon>
        <taxon>Multicrustacea</taxon>
        <taxon>Hexanauplia</taxon>
        <taxon>Copepoda</taxon>
        <taxon>Siphonostomatoida</taxon>
        <taxon>Caligidae</taxon>
        <taxon>Lepeophtheirus</taxon>
    </lineage>
</organism>
<name>A0A0K2U1M7_LEPSM</name>
<reference evidence="1" key="1">
    <citation type="submission" date="2014-05" db="EMBL/GenBank/DDBJ databases">
        <authorList>
            <person name="Chronopoulou M."/>
        </authorList>
    </citation>
    <scope>NUCLEOTIDE SEQUENCE</scope>
    <source>
        <tissue evidence="1">Whole organism</tissue>
    </source>
</reference>
<protein>
    <submittedName>
        <fullName evidence="1">Uncharacterized protein</fullName>
    </submittedName>
</protein>
<sequence length="17" mass="1958">MFLLLKPLVLSVSHFIT</sequence>
<accession>A0A0K2U1M7</accession>
<dbReference type="EMBL" id="HACA01014619">
    <property type="protein sequence ID" value="CDW31980.1"/>
    <property type="molecule type" value="Transcribed_RNA"/>
</dbReference>
<dbReference type="AlphaFoldDB" id="A0A0K2U1M7"/>